<dbReference type="PANTHER" id="PTHR30081:SF8">
    <property type="entry name" value="PROTEIN TRANSLOCASE SUBUNIT SECF"/>
    <property type="match status" value="1"/>
</dbReference>
<name>A0A1Y6CV16_9PROT</name>
<accession>A0A1Y6CV16</accession>
<keyword evidence="4 9" id="KW-0812">Transmembrane</keyword>
<evidence type="ECO:0000256" key="1">
    <source>
        <dbReference type="ARBA" id="ARBA00004651"/>
    </source>
</evidence>
<evidence type="ECO:0000256" key="7">
    <source>
        <dbReference type="ARBA" id="ARBA00023010"/>
    </source>
</evidence>
<reference evidence="11 12" key="1">
    <citation type="submission" date="2017-04" db="EMBL/GenBank/DDBJ databases">
        <authorList>
            <person name="Afonso C.L."/>
            <person name="Miller P.J."/>
            <person name="Scott M.A."/>
            <person name="Spackman E."/>
            <person name="Goraichik I."/>
            <person name="Dimitrov K.M."/>
            <person name="Suarez D.L."/>
            <person name="Swayne D.E."/>
        </authorList>
    </citation>
    <scope>NUCLEOTIDE SEQUENCE [LARGE SCALE GENOMIC DNA]</scope>
    <source>
        <strain evidence="11 12">USBA 355</strain>
    </source>
</reference>
<dbReference type="PRINTS" id="PR01755">
    <property type="entry name" value="SECFTRNLCASE"/>
</dbReference>
<dbReference type="Gene3D" id="1.20.1640.10">
    <property type="entry name" value="Multidrug efflux transporter AcrB transmembrane domain"/>
    <property type="match status" value="1"/>
</dbReference>
<dbReference type="NCBIfam" id="TIGR00916">
    <property type="entry name" value="2A0604s01"/>
    <property type="match status" value="1"/>
</dbReference>
<dbReference type="SUPFAM" id="SSF82866">
    <property type="entry name" value="Multidrug efflux transporter AcrB transmembrane domain"/>
    <property type="match status" value="1"/>
</dbReference>
<evidence type="ECO:0000313" key="11">
    <source>
        <dbReference type="EMBL" id="SMF76947.1"/>
    </source>
</evidence>
<dbReference type="GO" id="GO:0006605">
    <property type="term" value="P:protein targeting"/>
    <property type="evidence" value="ECO:0007669"/>
    <property type="project" value="UniProtKB-UniRule"/>
</dbReference>
<keyword evidence="2 9" id="KW-0813">Transport</keyword>
<comment type="subunit">
    <text evidence="9">Forms a complex with SecD. Part of the essential Sec protein translocation apparatus which comprises SecA, SecYEG and auxiliary proteins SecDF-YajC and YidC.</text>
</comment>
<dbReference type="EMBL" id="FWZX01000036">
    <property type="protein sequence ID" value="SMF76947.1"/>
    <property type="molecule type" value="Genomic_DNA"/>
</dbReference>
<feature type="transmembrane region" description="Helical" evidence="9">
    <location>
        <begin position="271"/>
        <end position="293"/>
    </location>
</feature>
<keyword evidence="8 9" id="KW-0472">Membrane</keyword>
<feature type="transmembrane region" description="Helical" evidence="9">
    <location>
        <begin position="139"/>
        <end position="157"/>
    </location>
</feature>
<dbReference type="NCBIfam" id="TIGR00966">
    <property type="entry name" value="transloc_SecF"/>
    <property type="match status" value="1"/>
</dbReference>
<dbReference type="STRING" id="560819.SAMN05428998_1366"/>
<dbReference type="GO" id="GO:0043952">
    <property type="term" value="P:protein transport by the Sec complex"/>
    <property type="evidence" value="ECO:0007669"/>
    <property type="project" value="UniProtKB-UniRule"/>
</dbReference>
<proteinExistence type="inferred from homology"/>
<dbReference type="Proteomes" id="UP000192917">
    <property type="component" value="Unassembled WGS sequence"/>
</dbReference>
<dbReference type="InterPro" id="IPR055344">
    <property type="entry name" value="SecD_SecF_C_bact"/>
</dbReference>
<gene>
    <name evidence="9" type="primary">secF</name>
    <name evidence="11" type="ORF">SAMN05428998_1366</name>
</gene>
<dbReference type="InterPro" id="IPR048634">
    <property type="entry name" value="SecD_SecF_C"/>
</dbReference>
<evidence type="ECO:0000256" key="5">
    <source>
        <dbReference type="ARBA" id="ARBA00022927"/>
    </source>
</evidence>
<evidence type="ECO:0000256" key="9">
    <source>
        <dbReference type="HAMAP-Rule" id="MF_01464"/>
    </source>
</evidence>
<evidence type="ECO:0000256" key="8">
    <source>
        <dbReference type="ARBA" id="ARBA00023136"/>
    </source>
</evidence>
<comment type="subcellular location">
    <subcellularLocation>
        <location evidence="1 9">Cell membrane</location>
        <topology evidence="1 9">Multi-pass membrane protein</topology>
    </subcellularLocation>
</comment>
<keyword evidence="5 9" id="KW-0653">Protein transport</keyword>
<dbReference type="InterPro" id="IPR022813">
    <property type="entry name" value="SecD/SecF_arch_bac"/>
</dbReference>
<feature type="transmembrane region" description="Helical" evidence="9">
    <location>
        <begin position="21"/>
        <end position="39"/>
    </location>
</feature>
<dbReference type="AlphaFoldDB" id="A0A1Y6CV16"/>
<keyword evidence="7 9" id="KW-0811">Translocation</keyword>
<evidence type="ECO:0000259" key="10">
    <source>
        <dbReference type="Pfam" id="PF02355"/>
    </source>
</evidence>
<comment type="similarity">
    <text evidence="9">Belongs to the SecD/SecF family. SecF subfamily.</text>
</comment>
<evidence type="ECO:0000256" key="6">
    <source>
        <dbReference type="ARBA" id="ARBA00022989"/>
    </source>
</evidence>
<evidence type="ECO:0000313" key="12">
    <source>
        <dbReference type="Proteomes" id="UP000192917"/>
    </source>
</evidence>
<keyword evidence="6 9" id="KW-1133">Transmembrane helix</keyword>
<evidence type="ECO:0000256" key="4">
    <source>
        <dbReference type="ARBA" id="ARBA00022692"/>
    </source>
</evidence>
<feature type="transmembrane region" description="Helical" evidence="9">
    <location>
        <begin position="164"/>
        <end position="185"/>
    </location>
</feature>
<dbReference type="InterPro" id="IPR005665">
    <property type="entry name" value="SecF_bac"/>
</dbReference>
<evidence type="ECO:0000256" key="3">
    <source>
        <dbReference type="ARBA" id="ARBA00022475"/>
    </source>
</evidence>
<evidence type="ECO:0000256" key="2">
    <source>
        <dbReference type="ARBA" id="ARBA00022448"/>
    </source>
</evidence>
<dbReference type="GO" id="GO:0065002">
    <property type="term" value="P:intracellular protein transmembrane transport"/>
    <property type="evidence" value="ECO:0007669"/>
    <property type="project" value="UniProtKB-UniRule"/>
</dbReference>
<dbReference type="Pfam" id="PF07549">
    <property type="entry name" value="Sec_GG"/>
    <property type="match status" value="1"/>
</dbReference>
<dbReference type="RefSeq" id="WP_235017216.1">
    <property type="nucleotide sequence ID" value="NZ_FWZX01000036.1"/>
</dbReference>
<dbReference type="InterPro" id="IPR022645">
    <property type="entry name" value="SecD/SecF_bac"/>
</dbReference>
<keyword evidence="12" id="KW-1185">Reference proteome</keyword>
<feature type="domain" description="Protein export membrane protein SecD/SecF C-terminal" evidence="10">
    <location>
        <begin position="113"/>
        <end position="294"/>
    </location>
</feature>
<feature type="transmembrane region" description="Helical" evidence="9">
    <location>
        <begin position="191"/>
        <end position="212"/>
    </location>
</feature>
<comment type="function">
    <text evidence="9">Part of the Sec protein translocase complex. Interacts with the SecYEG preprotein conducting channel. SecDF uses the proton motive force (PMF) to complete protein translocation after the ATP-dependent function of SecA.</text>
</comment>
<dbReference type="GO" id="GO:0005886">
    <property type="term" value="C:plasma membrane"/>
    <property type="evidence" value="ECO:0007669"/>
    <property type="project" value="UniProtKB-SubCell"/>
</dbReference>
<organism evidence="11 12">
    <name type="scientific">Tistlia consotensis USBA 355</name>
    <dbReference type="NCBI Taxonomy" id="560819"/>
    <lineage>
        <taxon>Bacteria</taxon>
        <taxon>Pseudomonadati</taxon>
        <taxon>Pseudomonadota</taxon>
        <taxon>Alphaproteobacteria</taxon>
        <taxon>Rhodospirillales</taxon>
        <taxon>Rhodovibrionaceae</taxon>
        <taxon>Tistlia</taxon>
    </lineage>
</organism>
<sequence length="310" mass="33457">MALIKRVPADLGIEFIGNRRLCLAFSALLLLVSVGSFFWQGLNYGVDFRGGVLIELKTKGAADVGDIRNRISNLGINGATIQSFGEADDVLINLPSAGDNTADAQPMIDRVKAALTDVADNYRRVEFVGPKVGNELREAGALATVLALLGIAAYIWFRFEWHFAAAALIALVHDIIATVGFFSMTQMEFNLSTLAAVLTIAGYSINDTVVVFDRVREDLRKYKKMPLPSLLNTAINQTLTRTVLTSSTTLLALIALYAFGGEVIRGFSSGLIYGVVIGTYSSIGIASPLLIYFGLRRTDISLPDAETAQP</sequence>
<dbReference type="Pfam" id="PF02355">
    <property type="entry name" value="SecD_SecF_C"/>
    <property type="match status" value="1"/>
</dbReference>
<dbReference type="HAMAP" id="MF_01464_B">
    <property type="entry name" value="SecF_B"/>
    <property type="match status" value="1"/>
</dbReference>
<dbReference type="GO" id="GO:0015450">
    <property type="term" value="F:protein-transporting ATPase activity"/>
    <property type="evidence" value="ECO:0007669"/>
    <property type="project" value="InterPro"/>
</dbReference>
<feature type="transmembrane region" description="Helical" evidence="9">
    <location>
        <begin position="233"/>
        <end position="259"/>
    </location>
</feature>
<dbReference type="PANTHER" id="PTHR30081">
    <property type="entry name" value="PROTEIN-EXPORT MEMBRANE PROTEIN SEC"/>
    <property type="match status" value="1"/>
</dbReference>
<protein>
    <recommendedName>
        <fullName evidence="9">Protein-export membrane protein SecF</fullName>
    </recommendedName>
</protein>
<keyword evidence="3 9" id="KW-1003">Cell membrane</keyword>
<dbReference type="InterPro" id="IPR022646">
    <property type="entry name" value="SecD/SecF_CS"/>
</dbReference>